<reference evidence="2 3" key="1">
    <citation type="submission" date="2014-12" db="EMBL/GenBank/DDBJ databases">
        <title>16Stimator: statistical estimation of ribosomal gene copy numbers from draft genome assemblies.</title>
        <authorList>
            <person name="Perisin M.A."/>
            <person name="Vetter M."/>
            <person name="Gilbert J.A."/>
            <person name="Bergelson J."/>
        </authorList>
    </citation>
    <scope>NUCLEOTIDE SEQUENCE [LARGE SCALE GENOMIC DNA]</scope>
    <source>
        <strain evidence="2 3">MEJ076</strain>
    </source>
</reference>
<accession>A0A0D0KQ26</accession>
<feature type="domain" description="IrrE N-terminal-like" evidence="1">
    <location>
        <begin position="78"/>
        <end position="172"/>
    </location>
</feature>
<comment type="caution">
    <text evidence="2">The sequence shown here is derived from an EMBL/GenBank/DDBJ whole genome shotgun (WGS) entry which is preliminary data.</text>
</comment>
<evidence type="ECO:0000259" key="1">
    <source>
        <dbReference type="Pfam" id="PF06114"/>
    </source>
</evidence>
<dbReference type="Gene3D" id="1.10.10.2910">
    <property type="match status" value="1"/>
</dbReference>
<dbReference type="OrthoDB" id="572608at2"/>
<dbReference type="InterPro" id="IPR010359">
    <property type="entry name" value="IrrE_HExxH"/>
</dbReference>
<dbReference type="Proteomes" id="UP000035017">
    <property type="component" value="Unassembled WGS sequence"/>
</dbReference>
<dbReference type="Pfam" id="PF06114">
    <property type="entry name" value="Peptidase_M78"/>
    <property type="match status" value="1"/>
</dbReference>
<protein>
    <recommendedName>
        <fullName evidence="1">IrrE N-terminal-like domain-containing protein</fullName>
    </recommendedName>
</protein>
<organism evidence="2 3">
    <name type="scientific">Agrobacterium tumefaciens</name>
    <dbReference type="NCBI Taxonomy" id="358"/>
    <lineage>
        <taxon>Bacteria</taxon>
        <taxon>Pseudomonadati</taxon>
        <taxon>Pseudomonadota</taxon>
        <taxon>Alphaproteobacteria</taxon>
        <taxon>Hyphomicrobiales</taxon>
        <taxon>Rhizobiaceae</taxon>
        <taxon>Rhizobium/Agrobacterium group</taxon>
        <taxon>Agrobacterium</taxon>
        <taxon>Agrobacterium tumefaciens complex</taxon>
    </lineage>
</organism>
<evidence type="ECO:0000313" key="2">
    <source>
        <dbReference type="EMBL" id="KIQ01824.1"/>
    </source>
</evidence>
<dbReference type="AlphaFoldDB" id="A0A0D0KQ26"/>
<dbReference type="EMBL" id="JXQV01000012">
    <property type="protein sequence ID" value="KIQ01824.1"/>
    <property type="molecule type" value="Genomic_DNA"/>
</dbReference>
<gene>
    <name evidence="2" type="ORF">RU07_13795</name>
</gene>
<name>A0A0D0KQ26_AGRTU</name>
<proteinExistence type="predicted"/>
<sequence>MVLRRGFKTEANGWARDLRREMGLNPEDPLCPRSLCRHLELPLISLSELKAEPQHLAYYLSGSGRPDFSAVTLLSQGKRWVIHNDSHELGRQASNIAHEIAHALLHHPIPALFDANGQRSHNNEHEEEANWLGPALLISEEAALSIAKSRLSIEDAAERYGTSKDVIRMRLNVNGARRRVA</sequence>
<evidence type="ECO:0000313" key="3">
    <source>
        <dbReference type="Proteomes" id="UP000035017"/>
    </source>
</evidence>